<comment type="caution">
    <text evidence="2">The sequence shown here is derived from an EMBL/GenBank/DDBJ whole genome shotgun (WGS) entry which is preliminary data.</text>
</comment>
<dbReference type="InterPro" id="IPR020471">
    <property type="entry name" value="AKR"/>
</dbReference>
<organism evidence="2 3">
    <name type="scientific">Cyclostephanos tholiformis</name>
    <dbReference type="NCBI Taxonomy" id="382380"/>
    <lineage>
        <taxon>Eukaryota</taxon>
        <taxon>Sar</taxon>
        <taxon>Stramenopiles</taxon>
        <taxon>Ochrophyta</taxon>
        <taxon>Bacillariophyta</taxon>
        <taxon>Coscinodiscophyceae</taxon>
        <taxon>Thalassiosirophycidae</taxon>
        <taxon>Stephanodiscales</taxon>
        <taxon>Stephanodiscaceae</taxon>
        <taxon>Cyclostephanos</taxon>
    </lineage>
</organism>
<feature type="region of interest" description="Disordered" evidence="1">
    <location>
        <begin position="143"/>
        <end position="171"/>
    </location>
</feature>
<dbReference type="PANTHER" id="PTHR11732">
    <property type="entry name" value="ALDO/KETO REDUCTASE"/>
    <property type="match status" value="1"/>
</dbReference>
<accession>A0ABD3RI62</accession>
<gene>
    <name evidence="2" type="ORF">ACHAXA_007611</name>
</gene>
<proteinExistence type="predicted"/>
<name>A0ABD3RI62_9STRA</name>
<dbReference type="Proteomes" id="UP001530377">
    <property type="component" value="Unassembled WGS sequence"/>
</dbReference>
<evidence type="ECO:0000256" key="1">
    <source>
        <dbReference type="SAM" id="MobiDB-lite"/>
    </source>
</evidence>
<dbReference type="EMBL" id="JALLPB020000260">
    <property type="protein sequence ID" value="KAL3811456.1"/>
    <property type="molecule type" value="Genomic_DNA"/>
</dbReference>
<sequence length="620" mass="65301">MKRPRTTTTASIAAILAITMMSPSISRRNHDIMYVSAASLRVTSAVVPTDEDAGDGTSTSTTTRTRTRTKATLPLIGIGVGNLPHGRVPYVLALALDAGGGGRGKSTFGGQMMKYRLIDTSHGHNDSTLEVLVGRSLSRTMSTLSTSSSKSSSTLTSAGARTTGGGGNDDENANVYHVMIKVWHTHLGYERTMMSVRNSLSDVLPGGGENHDIVSVVTGGVVGSTNSPDVRVYAILQYPRCRDEVFESPSYANSPNFPIKYDNCADEEDGLDKSVRDAGISPLLDKDGAWKRSYRALEELYNRGVLEGIGIGDFGPSDMSQLFDIATVGPHVYQGTLRTLFTQEGLVEELVGHGVHYQCHDVVSTILGGKDDAPLAYAKLERIGARHGGLMTTTIEGGINKDEDGAGGDGIANVDDAYGYSPIQVVLGYLVHHRGVGVVPGTTDASHLAENSPSSLGAMRRFGPREVLDIEMAVMALMNGEDDVASSDATGDGRNKMGGGSVAMGGVITASGSIQGMAGDDGDYSNDGTGGEGIVATFFNTLPHPRSVRIFQVHPETGEQIQLSHGIPPGRSGRMIVNFDDVLIAYDAHGSAVKKFLVERSTGNESGNGGGSVDFTVESP</sequence>
<feature type="compositionally biased region" description="Low complexity" evidence="1">
    <location>
        <begin position="143"/>
        <end position="161"/>
    </location>
</feature>
<evidence type="ECO:0000313" key="2">
    <source>
        <dbReference type="EMBL" id="KAL3811456.1"/>
    </source>
</evidence>
<feature type="region of interest" description="Disordered" evidence="1">
    <location>
        <begin position="601"/>
        <end position="620"/>
    </location>
</feature>
<dbReference type="Gene3D" id="3.20.20.100">
    <property type="entry name" value="NADP-dependent oxidoreductase domain"/>
    <property type="match status" value="1"/>
</dbReference>
<keyword evidence="3" id="KW-1185">Reference proteome</keyword>
<evidence type="ECO:0000313" key="3">
    <source>
        <dbReference type="Proteomes" id="UP001530377"/>
    </source>
</evidence>
<dbReference type="AlphaFoldDB" id="A0ABD3RI62"/>
<dbReference type="SUPFAM" id="SSF51430">
    <property type="entry name" value="NAD(P)-linked oxidoreductase"/>
    <property type="match status" value="1"/>
</dbReference>
<dbReference type="InterPro" id="IPR036812">
    <property type="entry name" value="NAD(P)_OxRdtase_dom_sf"/>
</dbReference>
<reference evidence="2 3" key="1">
    <citation type="submission" date="2024-10" db="EMBL/GenBank/DDBJ databases">
        <title>Updated reference genomes for cyclostephanoid diatoms.</title>
        <authorList>
            <person name="Roberts W.R."/>
            <person name="Alverson A.J."/>
        </authorList>
    </citation>
    <scope>NUCLEOTIDE SEQUENCE [LARGE SCALE GENOMIC DNA]</scope>
    <source>
        <strain evidence="2 3">AJA228-03</strain>
    </source>
</reference>
<protein>
    <submittedName>
        <fullName evidence="2">Uncharacterized protein</fullName>
    </submittedName>
</protein>